<protein>
    <submittedName>
        <fullName evidence="1">Uncharacterized protein</fullName>
    </submittedName>
</protein>
<proteinExistence type="predicted"/>
<comment type="caution">
    <text evidence="1">The sequence shown here is derived from an EMBL/GenBank/DDBJ whole genome shotgun (WGS) entry which is preliminary data.</text>
</comment>
<gene>
    <name evidence="1" type="ORF">PoB_000922500</name>
</gene>
<accession>A0AAV3YJP6</accession>
<sequence length="132" mass="14760">MHLQTAPVLQLKAATPKHWMSVPIQQWTTDASFSSATTGRVLVTNYSWTLMDWSFCRSSVILGEEGSRVAPNYMDITEDGGLVCSSANTIARVHVNTGTDVFDKSGYQYYNLYSAPTLAMMTELNIRKQTQR</sequence>
<dbReference type="EMBL" id="BLXT01001037">
    <property type="protein sequence ID" value="GFN82719.1"/>
    <property type="molecule type" value="Genomic_DNA"/>
</dbReference>
<dbReference type="AlphaFoldDB" id="A0AAV3YJP6"/>
<reference evidence="1 2" key="1">
    <citation type="journal article" date="2021" name="Elife">
        <title>Chloroplast acquisition without the gene transfer in kleptoplastic sea slugs, Plakobranchus ocellatus.</title>
        <authorList>
            <person name="Maeda T."/>
            <person name="Takahashi S."/>
            <person name="Yoshida T."/>
            <person name="Shimamura S."/>
            <person name="Takaki Y."/>
            <person name="Nagai Y."/>
            <person name="Toyoda A."/>
            <person name="Suzuki Y."/>
            <person name="Arimoto A."/>
            <person name="Ishii H."/>
            <person name="Satoh N."/>
            <person name="Nishiyama T."/>
            <person name="Hasebe M."/>
            <person name="Maruyama T."/>
            <person name="Minagawa J."/>
            <person name="Obokata J."/>
            <person name="Shigenobu S."/>
        </authorList>
    </citation>
    <scope>NUCLEOTIDE SEQUENCE [LARGE SCALE GENOMIC DNA]</scope>
</reference>
<evidence type="ECO:0000313" key="1">
    <source>
        <dbReference type="EMBL" id="GFN82719.1"/>
    </source>
</evidence>
<organism evidence="1 2">
    <name type="scientific">Plakobranchus ocellatus</name>
    <dbReference type="NCBI Taxonomy" id="259542"/>
    <lineage>
        <taxon>Eukaryota</taxon>
        <taxon>Metazoa</taxon>
        <taxon>Spiralia</taxon>
        <taxon>Lophotrochozoa</taxon>
        <taxon>Mollusca</taxon>
        <taxon>Gastropoda</taxon>
        <taxon>Heterobranchia</taxon>
        <taxon>Euthyneura</taxon>
        <taxon>Panpulmonata</taxon>
        <taxon>Sacoglossa</taxon>
        <taxon>Placobranchoidea</taxon>
        <taxon>Plakobranchidae</taxon>
        <taxon>Plakobranchus</taxon>
    </lineage>
</organism>
<keyword evidence="2" id="KW-1185">Reference proteome</keyword>
<evidence type="ECO:0000313" key="2">
    <source>
        <dbReference type="Proteomes" id="UP000735302"/>
    </source>
</evidence>
<dbReference type="Proteomes" id="UP000735302">
    <property type="component" value="Unassembled WGS sequence"/>
</dbReference>
<name>A0AAV3YJP6_9GAST</name>